<evidence type="ECO:0000313" key="5">
    <source>
        <dbReference type="Proteomes" id="UP000190080"/>
    </source>
</evidence>
<feature type="domain" description="HTH tetR-type" evidence="3">
    <location>
        <begin position="21"/>
        <end position="81"/>
    </location>
</feature>
<dbReference type="SUPFAM" id="SSF46689">
    <property type="entry name" value="Homeodomain-like"/>
    <property type="match status" value="1"/>
</dbReference>
<accession>A0A1V4IFX8</accession>
<dbReference type="InterPro" id="IPR036271">
    <property type="entry name" value="Tet_transcr_reg_TetR-rel_C_sf"/>
</dbReference>
<organism evidence="4 5">
    <name type="scientific">Clostridium oryzae</name>
    <dbReference type="NCBI Taxonomy" id="1450648"/>
    <lineage>
        <taxon>Bacteria</taxon>
        <taxon>Bacillati</taxon>
        <taxon>Bacillota</taxon>
        <taxon>Clostridia</taxon>
        <taxon>Eubacteriales</taxon>
        <taxon>Clostridiaceae</taxon>
        <taxon>Clostridium</taxon>
    </lineage>
</organism>
<dbReference type="InterPro" id="IPR009057">
    <property type="entry name" value="Homeodomain-like_sf"/>
</dbReference>
<dbReference type="PRINTS" id="PR00455">
    <property type="entry name" value="HTHTETR"/>
</dbReference>
<dbReference type="GO" id="GO:0003677">
    <property type="term" value="F:DNA binding"/>
    <property type="evidence" value="ECO:0007669"/>
    <property type="project" value="UniProtKB-UniRule"/>
</dbReference>
<gene>
    <name evidence="4" type="ORF">CLORY_35450</name>
</gene>
<dbReference type="Pfam" id="PF00440">
    <property type="entry name" value="TetR_N"/>
    <property type="match status" value="1"/>
</dbReference>
<feature type="DNA-binding region" description="H-T-H motif" evidence="2">
    <location>
        <begin position="44"/>
        <end position="63"/>
    </location>
</feature>
<dbReference type="SUPFAM" id="SSF48498">
    <property type="entry name" value="Tetracyclin repressor-like, C-terminal domain"/>
    <property type="match status" value="1"/>
</dbReference>
<dbReference type="InterPro" id="IPR001647">
    <property type="entry name" value="HTH_TetR"/>
</dbReference>
<protein>
    <submittedName>
        <fullName evidence="4">DNA-binding transcriptional repressor AcrR</fullName>
    </submittedName>
</protein>
<name>A0A1V4IFX8_9CLOT</name>
<dbReference type="InterPro" id="IPR050624">
    <property type="entry name" value="HTH-type_Tx_Regulator"/>
</dbReference>
<dbReference type="PANTHER" id="PTHR43479">
    <property type="entry name" value="ACREF/ENVCD OPERON REPRESSOR-RELATED"/>
    <property type="match status" value="1"/>
</dbReference>
<proteinExistence type="predicted"/>
<reference evidence="4 5" key="1">
    <citation type="submission" date="2017-03" db="EMBL/GenBank/DDBJ databases">
        <title>Genome sequence of Clostridium oryzae DSM 28571.</title>
        <authorList>
            <person name="Poehlein A."/>
            <person name="Daniel R."/>
        </authorList>
    </citation>
    <scope>NUCLEOTIDE SEQUENCE [LARGE SCALE GENOMIC DNA]</scope>
    <source>
        <strain evidence="4 5">DSM 28571</strain>
    </source>
</reference>
<keyword evidence="5" id="KW-1185">Reference proteome</keyword>
<sequence length="226" mass="26214">MSHTIKGCDKLPKETFFNLSNEKQEKVMRSAIKEFLNNGFEKSNIGTIAKNAEAAKGSMYQYFENKKELFLFSIEWAAKLLMDKYGKSLDVGTDKNVNLFDHFYYSSKQMWSQLNDERDLVIFIQDVFLGKYKNIPTESMDYMLKASDEYVLKLIRSGKENGHIRKDMDDKLLALFMTGVSLKFKEYMLNRAREGGEDMLDESFEKVDSEVKAMLELMKNGMAPKD</sequence>
<dbReference type="PROSITE" id="PS50977">
    <property type="entry name" value="HTH_TETR_2"/>
    <property type="match status" value="1"/>
</dbReference>
<dbReference type="PANTHER" id="PTHR43479:SF11">
    <property type="entry name" value="ACREF_ENVCD OPERON REPRESSOR-RELATED"/>
    <property type="match status" value="1"/>
</dbReference>
<dbReference type="Proteomes" id="UP000190080">
    <property type="component" value="Unassembled WGS sequence"/>
</dbReference>
<dbReference type="EMBL" id="MZGV01000054">
    <property type="protein sequence ID" value="OPJ58565.1"/>
    <property type="molecule type" value="Genomic_DNA"/>
</dbReference>
<dbReference type="STRING" id="1450648.CLORY_35450"/>
<comment type="caution">
    <text evidence="4">The sequence shown here is derived from an EMBL/GenBank/DDBJ whole genome shotgun (WGS) entry which is preliminary data.</text>
</comment>
<evidence type="ECO:0000256" key="2">
    <source>
        <dbReference type="PROSITE-ProRule" id="PRU00335"/>
    </source>
</evidence>
<dbReference type="Gene3D" id="1.10.357.10">
    <property type="entry name" value="Tetracycline Repressor, domain 2"/>
    <property type="match status" value="1"/>
</dbReference>
<evidence type="ECO:0000313" key="4">
    <source>
        <dbReference type="EMBL" id="OPJ58565.1"/>
    </source>
</evidence>
<dbReference type="AlphaFoldDB" id="A0A1V4IFX8"/>
<keyword evidence="1 2" id="KW-0238">DNA-binding</keyword>
<evidence type="ECO:0000259" key="3">
    <source>
        <dbReference type="PROSITE" id="PS50977"/>
    </source>
</evidence>
<evidence type="ECO:0000256" key="1">
    <source>
        <dbReference type="ARBA" id="ARBA00023125"/>
    </source>
</evidence>